<dbReference type="InterPro" id="IPR012337">
    <property type="entry name" value="RNaseH-like_sf"/>
</dbReference>
<protein>
    <submittedName>
        <fullName evidence="2">ISNCY family transposase</fullName>
    </submittedName>
</protein>
<keyword evidence="3" id="KW-1185">Reference proteome</keyword>
<sequence length="383" mass="43066">MQRFEDVHERFTKGRLSAAEAAEWLGVSERTFRRQRTRFEEEGLSGLLDRRLGKASPHRVPADETARVLELYRTRYTGWTVKHFHERLVERHGLTRSYGWTKSVLHAAGLVRPAVKRSAHRKKRPRRPVPGMMLHQDGSQHLWLPALGRVVDLIVTLDDATSEIYSAFFVEEEGTASSFQGLLEVFQAKGLPCTLYTDRGSHYFHTPAAGGKVDKDTPTQVGRALDQLGVEHIPAYSPEARGRSERMFGTLQGRLVNELADAGITTLEAANRFLAADYLPRHNARFMVEAGEPGSAFVPLRGVDLAEILCHQEDRVVARDNTVRFDGLVLQIPPSPWRAHFVKSTVRVHRYPDGRLALFYGPRCIARYDAAGTLQEDAIPQAA</sequence>
<dbReference type="Pfam" id="PF13551">
    <property type="entry name" value="HTH_29"/>
    <property type="match status" value="1"/>
</dbReference>
<dbReference type="PROSITE" id="PS50994">
    <property type="entry name" value="INTEGRASE"/>
    <property type="match status" value="1"/>
</dbReference>
<dbReference type="InterPro" id="IPR047797">
    <property type="entry name" value="ISNCY_transpos"/>
</dbReference>
<dbReference type="Gene3D" id="3.30.420.10">
    <property type="entry name" value="Ribonuclease H-like superfamily/Ribonuclease H"/>
    <property type="match status" value="1"/>
</dbReference>
<dbReference type="InterPro" id="IPR009057">
    <property type="entry name" value="Homeodomain-like_sf"/>
</dbReference>
<dbReference type="SUPFAM" id="SSF53098">
    <property type="entry name" value="Ribonuclease H-like"/>
    <property type="match status" value="1"/>
</dbReference>
<dbReference type="PANTHER" id="PTHR35004">
    <property type="entry name" value="TRANSPOSASE RV3428C-RELATED"/>
    <property type="match status" value="1"/>
</dbReference>
<name>A0ABX2TIT2_9PROT</name>
<evidence type="ECO:0000313" key="2">
    <source>
        <dbReference type="EMBL" id="NYZ23665.1"/>
    </source>
</evidence>
<feature type="domain" description="Integrase catalytic" evidence="1">
    <location>
        <begin position="124"/>
        <end position="307"/>
    </location>
</feature>
<reference evidence="2 3" key="1">
    <citation type="submission" date="2020-05" db="EMBL/GenBank/DDBJ databases">
        <title>Azospirillum oleiclasticum sp. nov, a nitrogen-fixing and heavy crude oil-emulsifying bacterium isolated from the crude oil of Yumen Oilfield.</title>
        <authorList>
            <person name="Wu D."/>
            <person name="Cai M."/>
            <person name="Zhang X."/>
        </authorList>
    </citation>
    <scope>NUCLEOTIDE SEQUENCE [LARGE SCALE GENOMIC DNA]</scope>
    <source>
        <strain evidence="2 3">ROY-1-1-2</strain>
    </source>
</reference>
<organism evidence="2 3">
    <name type="scientific">Azospirillum oleiclasticum</name>
    <dbReference type="NCBI Taxonomy" id="2735135"/>
    <lineage>
        <taxon>Bacteria</taxon>
        <taxon>Pseudomonadati</taxon>
        <taxon>Pseudomonadota</taxon>
        <taxon>Alphaproteobacteria</taxon>
        <taxon>Rhodospirillales</taxon>
        <taxon>Azospirillaceae</taxon>
        <taxon>Azospirillum</taxon>
    </lineage>
</organism>
<comment type="caution">
    <text evidence="2">The sequence shown here is derived from an EMBL/GenBank/DDBJ whole genome shotgun (WGS) entry which is preliminary data.</text>
</comment>
<dbReference type="SUPFAM" id="SSF46689">
    <property type="entry name" value="Homeodomain-like"/>
    <property type="match status" value="1"/>
</dbReference>
<gene>
    <name evidence="2" type="ORF">HND93_28535</name>
</gene>
<dbReference type="NCBIfam" id="NF033594">
    <property type="entry name" value="transpos_ISNCY_2"/>
    <property type="match status" value="1"/>
</dbReference>
<dbReference type="InterPro" id="IPR036397">
    <property type="entry name" value="RNaseH_sf"/>
</dbReference>
<accession>A0ABX2TIT2</accession>
<dbReference type="InterPro" id="IPR001584">
    <property type="entry name" value="Integrase_cat-core"/>
</dbReference>
<evidence type="ECO:0000259" key="1">
    <source>
        <dbReference type="PROSITE" id="PS50994"/>
    </source>
</evidence>
<evidence type="ECO:0000313" key="3">
    <source>
        <dbReference type="Proteomes" id="UP000584642"/>
    </source>
</evidence>
<dbReference type="PANTHER" id="PTHR35004:SF7">
    <property type="entry name" value="INTEGRASE PROTEIN"/>
    <property type="match status" value="1"/>
</dbReference>
<proteinExistence type="predicted"/>
<dbReference type="EMBL" id="JABFDB010000029">
    <property type="protein sequence ID" value="NYZ23665.1"/>
    <property type="molecule type" value="Genomic_DNA"/>
</dbReference>
<dbReference type="Proteomes" id="UP000584642">
    <property type="component" value="Unassembled WGS sequence"/>
</dbReference>